<sequence>MDSKFFQYITNIYFYDVMRLNVSFLNHFSCVIVNKEIRLV</sequence>
<dbReference type="AlphaFoldDB" id="A0A0K2U158"/>
<organism evidence="1">
    <name type="scientific">Lepeophtheirus salmonis</name>
    <name type="common">Salmon louse</name>
    <name type="synonym">Caligus salmonis</name>
    <dbReference type="NCBI Taxonomy" id="72036"/>
    <lineage>
        <taxon>Eukaryota</taxon>
        <taxon>Metazoa</taxon>
        <taxon>Ecdysozoa</taxon>
        <taxon>Arthropoda</taxon>
        <taxon>Crustacea</taxon>
        <taxon>Multicrustacea</taxon>
        <taxon>Hexanauplia</taxon>
        <taxon>Copepoda</taxon>
        <taxon>Siphonostomatoida</taxon>
        <taxon>Caligidae</taxon>
        <taxon>Lepeophtheirus</taxon>
    </lineage>
</organism>
<dbReference type="EMBL" id="HACA01014469">
    <property type="protein sequence ID" value="CDW31830.1"/>
    <property type="molecule type" value="Transcribed_RNA"/>
</dbReference>
<evidence type="ECO:0000313" key="1">
    <source>
        <dbReference type="EMBL" id="CDW31830.1"/>
    </source>
</evidence>
<accession>A0A0K2U158</accession>
<reference evidence="1" key="1">
    <citation type="submission" date="2014-05" db="EMBL/GenBank/DDBJ databases">
        <authorList>
            <person name="Chronopoulou M."/>
        </authorList>
    </citation>
    <scope>NUCLEOTIDE SEQUENCE</scope>
    <source>
        <tissue evidence="1">Whole organism</tissue>
    </source>
</reference>
<name>A0A0K2U158_LEPSM</name>
<proteinExistence type="predicted"/>
<protein>
    <submittedName>
        <fullName evidence="1">Uncharacterized protein</fullName>
    </submittedName>
</protein>